<reference evidence="1 2" key="1">
    <citation type="submission" date="2022-04" db="EMBL/GenBank/DDBJ databases">
        <title>Diverse halophilic archaea isolated from saline environments.</title>
        <authorList>
            <person name="Cui H.-L."/>
        </authorList>
    </citation>
    <scope>NUCLEOTIDE SEQUENCE [LARGE SCALE GENOMIC DNA]</scope>
    <source>
        <strain evidence="1 2">XZYJT49</strain>
        <plasmid evidence="1 2">unnamed1</plasmid>
    </source>
</reference>
<dbReference type="GeneID" id="72187230"/>
<sequence>MRDRTNDRTADDHTDHDHTTMNALVIDATADLEVHVPRGGDGTLQDGIATVLDRNAAVDRTEVVDISGVTPTLNDLRVDASVRLRVHVEETVDDERDAVREAVADQFGVRAVSAVETDRSA</sequence>
<evidence type="ECO:0000313" key="1">
    <source>
        <dbReference type="EMBL" id="UPV76521.1"/>
    </source>
</evidence>
<dbReference type="EMBL" id="CP096660">
    <property type="protein sequence ID" value="UPV76521.1"/>
    <property type="molecule type" value="Genomic_DNA"/>
</dbReference>
<dbReference type="Proteomes" id="UP000830729">
    <property type="component" value="Plasmid unnamed1"/>
</dbReference>
<name>A0A8U0I0S8_9EURY</name>
<gene>
    <name evidence="1" type="ORF">M0R89_18485</name>
</gene>
<protein>
    <submittedName>
        <fullName evidence="1">Uncharacterized protein</fullName>
    </submittedName>
</protein>
<keyword evidence="2" id="KW-1185">Reference proteome</keyword>
<proteinExistence type="predicted"/>
<geneLocation type="plasmid" evidence="1 2">
    <name>unnamed1</name>
</geneLocation>
<keyword evidence="1" id="KW-0614">Plasmid</keyword>
<dbReference type="KEGG" id="halx:M0R89_18485"/>
<dbReference type="AlphaFoldDB" id="A0A8U0I0S8"/>
<dbReference type="RefSeq" id="WP_248652554.1">
    <property type="nucleotide sequence ID" value="NZ_CP096660.1"/>
</dbReference>
<organism evidence="1 2">
    <name type="scientific">Halorussus limi</name>
    <dbReference type="NCBI Taxonomy" id="2938695"/>
    <lineage>
        <taxon>Archaea</taxon>
        <taxon>Methanobacteriati</taxon>
        <taxon>Methanobacteriota</taxon>
        <taxon>Stenosarchaea group</taxon>
        <taxon>Halobacteria</taxon>
        <taxon>Halobacteriales</taxon>
        <taxon>Haladaptataceae</taxon>
        <taxon>Halorussus</taxon>
    </lineage>
</organism>
<evidence type="ECO:0000313" key="2">
    <source>
        <dbReference type="Proteomes" id="UP000830729"/>
    </source>
</evidence>
<accession>A0A8U0I0S8</accession>